<dbReference type="GO" id="GO:0016740">
    <property type="term" value="F:transferase activity"/>
    <property type="evidence" value="ECO:0007669"/>
    <property type="project" value="UniProtKB-KW"/>
</dbReference>
<dbReference type="OrthoDB" id="9804124at2"/>
<sequence length="572" mass="60980">MGQQPIIRTGLLIGALALISYGIFQPVEADTRWLICLWLAAPLLGLAAWMVYPAPPAGLARTVYHVGLIILLGFGLLSLQLLRQQFVKADAIYNYVAVGPDGSTTSNVRPVLSSQRVLRGQIVDRNGVVLADSQSVNGFARRTYPVADRYDPAAFSNILGFFSTRYGQSGLESTYSAYLTGERGNELQRLQEQFVGGERRGNTLVLTINAELQARAAQALAGRAGSIVVLDPRTGAILAMVSQPGFDPRGLSFDPSAASWDAENARVSAYWAQIIADSAGQPLLNRPTQGLYPPGSTFKTLTAIAALAHPGVGQPDSITCPQEYRPDPTAPPVVNAVDNLASLTGDPTNLEKVYAYSCNTAFAQYATRLGPELFAETARQFDIFPPQRANSTYNEFTDLPTATSLLYVNPGFLNLPRGMADTGYGQGQLLVTPLQMAMMTAAIGNEGILMRPYLVQRITRPDGSLIVEQTPRPIRRATSALIAQTMRSNMAAVGSYGFGRVISDYVPGIAVGGKSGTAEHVPGAVPHAWFIALAPLDQPRYAVAVMVESGGEGSSVGARLAGEVLAAAFATE</sequence>
<keyword evidence="1" id="KW-1133">Transmembrane helix</keyword>
<dbReference type="InterPro" id="IPR012338">
    <property type="entry name" value="Beta-lactam/transpept-like"/>
</dbReference>
<organism evidence="4 5">
    <name type="scientific">Oscillochloris trichoides DG-6</name>
    <dbReference type="NCBI Taxonomy" id="765420"/>
    <lineage>
        <taxon>Bacteria</taxon>
        <taxon>Bacillati</taxon>
        <taxon>Chloroflexota</taxon>
        <taxon>Chloroflexia</taxon>
        <taxon>Chloroflexales</taxon>
        <taxon>Chloroflexineae</taxon>
        <taxon>Oscillochloridaceae</taxon>
        <taxon>Oscillochloris</taxon>
    </lineage>
</organism>
<dbReference type="PANTHER" id="PTHR30627">
    <property type="entry name" value="PEPTIDOGLYCAN D,D-TRANSPEPTIDASE"/>
    <property type="match status" value="1"/>
</dbReference>
<protein>
    <submittedName>
        <fullName evidence="4">Peptidoglycan glycosyltransferase</fullName>
    </submittedName>
</protein>
<evidence type="ECO:0000259" key="2">
    <source>
        <dbReference type="Pfam" id="PF00905"/>
    </source>
</evidence>
<dbReference type="EMBL" id="ADVR01000014">
    <property type="protein sequence ID" value="EFO81372.1"/>
    <property type="molecule type" value="Genomic_DNA"/>
</dbReference>
<comment type="caution">
    <text evidence="4">The sequence shown here is derived from an EMBL/GenBank/DDBJ whole genome shotgun (WGS) entry which is preliminary data.</text>
</comment>
<dbReference type="GO" id="GO:0008658">
    <property type="term" value="F:penicillin binding"/>
    <property type="evidence" value="ECO:0007669"/>
    <property type="project" value="InterPro"/>
</dbReference>
<dbReference type="eggNOG" id="COG0768">
    <property type="taxonomic scope" value="Bacteria"/>
</dbReference>
<gene>
    <name evidence="4" type="ORF">OSCT_0771</name>
</gene>
<evidence type="ECO:0000313" key="4">
    <source>
        <dbReference type="EMBL" id="EFO81372.1"/>
    </source>
</evidence>
<name>E1IBS0_9CHLR</name>
<keyword evidence="1" id="KW-0472">Membrane</keyword>
<dbReference type="InterPro" id="IPR001460">
    <property type="entry name" value="PCN-bd_Tpept"/>
</dbReference>
<dbReference type="GO" id="GO:0071972">
    <property type="term" value="F:peptidoglycan L,D-transpeptidase activity"/>
    <property type="evidence" value="ECO:0007669"/>
    <property type="project" value="TreeGrafter"/>
</dbReference>
<feature type="transmembrane region" description="Helical" evidence="1">
    <location>
        <begin position="64"/>
        <end position="82"/>
    </location>
</feature>
<dbReference type="Proteomes" id="UP000054010">
    <property type="component" value="Unassembled WGS sequence"/>
</dbReference>
<dbReference type="PANTHER" id="PTHR30627:SF24">
    <property type="entry name" value="PENICILLIN-BINDING PROTEIN 4B"/>
    <property type="match status" value="1"/>
</dbReference>
<evidence type="ECO:0000256" key="1">
    <source>
        <dbReference type="SAM" id="Phobius"/>
    </source>
</evidence>
<reference evidence="4 5" key="1">
    <citation type="journal article" date="2011" name="J. Bacteriol.">
        <title>Draft genome sequence of the anoxygenic filamentous phototrophic bacterium Oscillochloris trichoides subsp. DG-6.</title>
        <authorList>
            <person name="Kuznetsov B.B."/>
            <person name="Ivanovsky R.N."/>
            <person name="Keppen O.I."/>
            <person name="Sukhacheva M.V."/>
            <person name="Bumazhkin B.K."/>
            <person name="Patutina E.O."/>
            <person name="Beletsky A.V."/>
            <person name="Mardanov A.V."/>
            <person name="Baslerov R.V."/>
            <person name="Panteleeva A.N."/>
            <person name="Kolganova T.V."/>
            <person name="Ravin N.V."/>
            <person name="Skryabin K.G."/>
        </authorList>
    </citation>
    <scope>NUCLEOTIDE SEQUENCE [LARGE SCALE GENOMIC DNA]</scope>
    <source>
        <strain evidence="4 5">DG-6</strain>
    </source>
</reference>
<keyword evidence="1" id="KW-0812">Transmembrane</keyword>
<evidence type="ECO:0000259" key="3">
    <source>
        <dbReference type="Pfam" id="PF21922"/>
    </source>
</evidence>
<dbReference type="Pfam" id="PF21922">
    <property type="entry name" value="PBP_dimer_2"/>
    <property type="match status" value="1"/>
</dbReference>
<dbReference type="GO" id="GO:0071555">
    <property type="term" value="P:cell wall organization"/>
    <property type="evidence" value="ECO:0007669"/>
    <property type="project" value="TreeGrafter"/>
</dbReference>
<dbReference type="SUPFAM" id="SSF56601">
    <property type="entry name" value="beta-lactamase/transpeptidase-like"/>
    <property type="match status" value="1"/>
</dbReference>
<feature type="domain" description="Penicillin binding protein A dimerisation" evidence="3">
    <location>
        <begin position="119"/>
        <end position="203"/>
    </location>
</feature>
<dbReference type="STRING" id="765420.OSCT_0771"/>
<dbReference type="Gene3D" id="3.40.710.10">
    <property type="entry name" value="DD-peptidase/beta-lactamase superfamily"/>
    <property type="match status" value="1"/>
</dbReference>
<dbReference type="InterPro" id="IPR054120">
    <property type="entry name" value="PBPA_dimer"/>
</dbReference>
<proteinExistence type="predicted"/>
<accession>E1IBS0</accession>
<dbReference type="InterPro" id="IPR050515">
    <property type="entry name" value="Beta-lactam/transpept"/>
</dbReference>
<dbReference type="AlphaFoldDB" id="E1IBS0"/>
<evidence type="ECO:0000313" key="5">
    <source>
        <dbReference type="Proteomes" id="UP000054010"/>
    </source>
</evidence>
<dbReference type="HOGENOM" id="CLU_009289_1_0_0"/>
<feature type="domain" description="Penicillin-binding protein transpeptidase" evidence="2">
    <location>
        <begin position="225"/>
        <end position="565"/>
    </location>
</feature>
<feature type="transmembrane region" description="Helical" evidence="1">
    <location>
        <begin position="33"/>
        <end position="52"/>
    </location>
</feature>
<keyword evidence="5" id="KW-1185">Reference proteome</keyword>
<feature type="transmembrane region" description="Helical" evidence="1">
    <location>
        <begin position="6"/>
        <end position="24"/>
    </location>
</feature>
<dbReference type="Gene3D" id="3.90.1310.10">
    <property type="entry name" value="Penicillin-binding protein 2a (Domain 2)"/>
    <property type="match status" value="1"/>
</dbReference>
<dbReference type="Pfam" id="PF00905">
    <property type="entry name" value="Transpeptidase"/>
    <property type="match status" value="1"/>
</dbReference>
<dbReference type="GO" id="GO:0005886">
    <property type="term" value="C:plasma membrane"/>
    <property type="evidence" value="ECO:0007669"/>
    <property type="project" value="TreeGrafter"/>
</dbReference>